<evidence type="ECO:0000256" key="5">
    <source>
        <dbReference type="ARBA" id="ARBA00023136"/>
    </source>
</evidence>
<dbReference type="EMBL" id="HBFQ01063795">
    <property type="protein sequence ID" value="CAD8870803.1"/>
    <property type="molecule type" value="Transcribed_RNA"/>
</dbReference>
<comment type="similarity">
    <text evidence="2">Belongs to the peroxisomal membrane protein PXMP2/4 family.</text>
</comment>
<dbReference type="GO" id="GO:0005737">
    <property type="term" value="C:cytoplasm"/>
    <property type="evidence" value="ECO:0007669"/>
    <property type="project" value="TreeGrafter"/>
</dbReference>
<dbReference type="Gene3D" id="2.40.128.20">
    <property type="match status" value="1"/>
</dbReference>
<dbReference type="InterPro" id="IPR007248">
    <property type="entry name" value="Mpv17_PMP22"/>
</dbReference>
<keyword evidence="4" id="KW-1133">Transmembrane helix</keyword>
<evidence type="ECO:0000256" key="4">
    <source>
        <dbReference type="ARBA" id="ARBA00022989"/>
    </source>
</evidence>
<proteinExistence type="inferred from homology"/>
<feature type="region of interest" description="Disordered" evidence="6">
    <location>
        <begin position="183"/>
        <end position="202"/>
    </location>
</feature>
<reference evidence="7" key="1">
    <citation type="submission" date="2021-01" db="EMBL/GenBank/DDBJ databases">
        <authorList>
            <person name="Corre E."/>
            <person name="Pelletier E."/>
            <person name="Niang G."/>
            <person name="Scheremetjew M."/>
            <person name="Finn R."/>
            <person name="Kale V."/>
            <person name="Holt S."/>
            <person name="Cochrane G."/>
            <person name="Meng A."/>
            <person name="Brown T."/>
            <person name="Cohen L."/>
        </authorList>
    </citation>
    <scope>NUCLEOTIDE SEQUENCE</scope>
</reference>
<comment type="subcellular location">
    <subcellularLocation>
        <location evidence="1">Membrane</location>
        <topology evidence="1">Multi-pass membrane protein</topology>
    </subcellularLocation>
</comment>
<keyword evidence="5" id="KW-0472">Membrane</keyword>
<organism evidence="7">
    <name type="scientific">Noctiluca scintillans</name>
    <name type="common">Sea sparkle</name>
    <name type="synonym">Red tide dinoflagellate</name>
    <dbReference type="NCBI Taxonomy" id="2966"/>
    <lineage>
        <taxon>Eukaryota</taxon>
        <taxon>Sar</taxon>
        <taxon>Alveolata</taxon>
        <taxon>Dinophyceae</taxon>
        <taxon>Noctilucales</taxon>
        <taxon>Noctilucaceae</taxon>
        <taxon>Noctiluca</taxon>
    </lineage>
</organism>
<evidence type="ECO:0000256" key="6">
    <source>
        <dbReference type="SAM" id="MobiDB-lite"/>
    </source>
</evidence>
<dbReference type="SUPFAM" id="SSF50814">
    <property type="entry name" value="Lipocalins"/>
    <property type="match status" value="1"/>
</dbReference>
<evidence type="ECO:0000313" key="7">
    <source>
        <dbReference type="EMBL" id="CAD8870803.1"/>
    </source>
</evidence>
<gene>
    <name evidence="7" type="ORF">NSCI0253_LOCUS45160</name>
</gene>
<accession>A0A7S1B037</accession>
<dbReference type="GO" id="GO:0016020">
    <property type="term" value="C:membrane"/>
    <property type="evidence" value="ECO:0007669"/>
    <property type="project" value="UniProtKB-SubCell"/>
</dbReference>
<evidence type="ECO:0000256" key="2">
    <source>
        <dbReference type="ARBA" id="ARBA00006824"/>
    </source>
</evidence>
<dbReference type="InterPro" id="IPR012674">
    <property type="entry name" value="Calycin"/>
</dbReference>
<protein>
    <submittedName>
        <fullName evidence="7">Uncharacterized protein</fullName>
    </submittedName>
</protein>
<keyword evidence="3" id="KW-0812">Transmembrane</keyword>
<sequence>MDWFTVLGETFAACVMCMIAECSHHCIVEPRSPLKVMDVACQGVVGLGLQPITLSWARLLEHWFGALDPDAVSTLLRRVLVTQTFFAPLINSSYLLALELLQKGRAPDMLDEVRNKMVDVMRASVSFWVPLHFLKQRFVKPESRVLFGRLASVVWMVFLTGRSRGITFAVKLSHRSIRASSSSNVVPGSPRVASPPRSGTEEPTWIGDEAFFESLDSPRGGPSLSILETSVPDHSGDWILTRVSGDFDRFLGDVGVPWLKRRFFAQVKYGVGHVTMKVVQNTEDFEITNVAQSTTVMQFRVDGTDQSSTDMIGRPVVCRARWAEQGVLELESKRSDGEVLPVRRQWREGDELIVALVSLQGTVANRHYTRK</sequence>
<evidence type="ECO:0000256" key="3">
    <source>
        <dbReference type="ARBA" id="ARBA00022692"/>
    </source>
</evidence>
<dbReference type="PANTHER" id="PTHR11266">
    <property type="entry name" value="PEROXISOMAL MEMBRANE PROTEIN 2, PXMP2 MPV17"/>
    <property type="match status" value="1"/>
</dbReference>
<name>A0A7S1B037_NOCSC</name>
<dbReference type="Pfam" id="PF04117">
    <property type="entry name" value="Mpv17_PMP22"/>
    <property type="match status" value="1"/>
</dbReference>
<evidence type="ECO:0000256" key="1">
    <source>
        <dbReference type="ARBA" id="ARBA00004141"/>
    </source>
</evidence>
<dbReference type="AlphaFoldDB" id="A0A7S1B037"/>